<dbReference type="InterPro" id="IPR031148">
    <property type="entry name" value="Plexin"/>
</dbReference>
<comment type="subcellular location">
    <subcellularLocation>
        <location evidence="1">Membrane</location>
    </subcellularLocation>
</comment>
<dbReference type="Pfam" id="PF20170">
    <property type="entry name" value="Plexin_RBD"/>
    <property type="match status" value="1"/>
</dbReference>
<evidence type="ECO:0000256" key="5">
    <source>
        <dbReference type="SAM" id="SignalP"/>
    </source>
</evidence>
<keyword evidence="4" id="KW-0325">Glycoprotein</keyword>
<keyword evidence="9" id="KW-1185">Reference proteome</keyword>
<name>A0A315V9F3_GAMAF</name>
<dbReference type="Gene3D" id="3.30.1680.10">
    <property type="entry name" value="ligand-binding face of the semaphorins, domain 2"/>
    <property type="match status" value="1"/>
</dbReference>
<feature type="chain" id="PRO_5016322293" evidence="5">
    <location>
        <begin position="19"/>
        <end position="1553"/>
    </location>
</feature>
<dbReference type="InterPro" id="IPR046800">
    <property type="entry name" value="Plexin_RBD"/>
</dbReference>
<feature type="domain" description="Plexin cytoplasmic RhoGTPase-binding" evidence="7">
    <location>
        <begin position="1139"/>
        <end position="1253"/>
    </location>
</feature>
<dbReference type="GO" id="GO:0002116">
    <property type="term" value="C:semaphorin receptor complex"/>
    <property type="evidence" value="ECO:0007669"/>
    <property type="project" value="TreeGrafter"/>
</dbReference>
<gene>
    <name evidence="8" type="ORF">CCH79_00016058</name>
</gene>
<dbReference type="Pfam" id="PF08337">
    <property type="entry name" value="Plexin_cytopl"/>
    <property type="match status" value="2"/>
</dbReference>
<dbReference type="GO" id="GO:0007162">
    <property type="term" value="P:negative regulation of cell adhesion"/>
    <property type="evidence" value="ECO:0007669"/>
    <property type="project" value="TreeGrafter"/>
</dbReference>
<dbReference type="PANTHER" id="PTHR22625:SF4">
    <property type="entry name" value="PLEXIN-C1"/>
    <property type="match status" value="1"/>
</dbReference>
<dbReference type="Pfam" id="PF01437">
    <property type="entry name" value="PSI"/>
    <property type="match status" value="1"/>
</dbReference>
<evidence type="ECO:0000256" key="1">
    <source>
        <dbReference type="ARBA" id="ARBA00004370"/>
    </source>
</evidence>
<protein>
    <submittedName>
        <fullName evidence="8">Uncharacterized protein</fullName>
    </submittedName>
</protein>
<dbReference type="Gene3D" id="3.10.20.90">
    <property type="entry name" value="Phosphatidylinositol 3-kinase Catalytic Subunit, Chain A, domain 1"/>
    <property type="match status" value="1"/>
</dbReference>
<proteinExistence type="predicted"/>
<sequence>MILLLGLLCAIWVDPAWSHKEDGSFSFEGNIQQDAVANNSVYIATEEKLYQLSHDLTLLHSLTQRGILKDHNGMGDAEFHRISGTDLLNARFSVNILIPFARNDTVVSCGVTNNYCGYCEILDLKNISKLVYSESIQVGPQRSSSGSVSFLVDVKEDSGQTETYILTAIKNPRDKTECSDDLKTINLQNTNHKQHGDIFSWSCRSGGKPGIQTEADVEFVDGFQINSTVYLFSNVASGGPKNLKPKVVLLNHNDMTSVLVMKKKAWMVFFIGTADGLLMKLAVDRKFKPTCPEILYRDSEKRKVFPKIHLDQVDQNHVYLQLKNKIERVPVSRCSTHRNVRACLSAQDPLCLWCVSEDSCTFEDHCTDSEWMSVPDEAQQEMISHRVVKDSSGMIKVLIQTHLAVQQKVQSNFTCEFSSNSSQICRQQGLSAQFPRCTCILIDSLLTDVLDVTIKISIGKSELTEQRKLINCSSIHGQPSPHLCRHCISSGCQWIENSCSWASELTHNTQKDVCLEIEAGMNISIPDVISVTPSVVSLYGKNHALLSGHNLNDVIGMIFFLLGLFCSIWGEPVRGFNFKEDLRQLAVGNNSVYIATEENFYQLSHDLTLIYNLTHRGILKSTDQLDKEESPVWNNTGVSLTFHIPTTETRRVVKMCVLLPDGSCHGNTKISYQSSPVCTDIVPRSSWRSGKRKVKLIGTHLEFVDGLMQSHAQHQVLLPRNRSSQETLTYDTPTAENSQICCSTVFMKVANQTVACLVKLTYYPDPEFTGFTTERLGNDARVVIHKSSDKLEMTAAELLVWGVEGENQYPCIKVLENHNKTDSFICDIQGVNNTNFRAIKSHVSLKHTPSNKVLPTTDYGLLQVKYGYESITLNKSSSLFYVILLVIFLIPITLASSNNTAGDFSLRVGSFISVVFFVYRRQRQQFTVRMNKLMENLECDIRNDIRQGFIDLQTEKADLMENVGAIPFLDYKHFASRTFFPESDSLIKLCVKDIGQDVEKVELDQHCQRFSSLIQDQLFLTTMVHALEEQKSFTIKDKCTLASLLTVALHGNLSYLTEVMEVLLKDLMQQNSATTQPKLLLRRTESTVEKLLTNWVSVCLYGFLRESVGQHLFLLVSALTQQISKGPVDCVTEKALYTLSEDWLLWQAQDFSQLKLKVLFAVGSDGEVSEPLEVDALSCDTVEQLKEKILNTFKTKFGFAYNTSVRDVSVEYERDGSFLPLQEVDRGSEVIGEVTKLNTLRHYKVNDGATVKVLSRKTHPPLSPQGSVKDDENFSGKYFHLIDPDVVEDHGKNPERKKLKLKEVHLTKLLSTKARGNFPRAKQRAAPAEPIPAKTTANVWIVSVAVHSYVENLFRSIWGMTQSKAPLAIKYFFDFLDTQAETMKITDPDVRHIWKTNSLPLRFWINILKNPQFVFDMEKTPHLDGCLSVIAQAFMDSFSLSETQLGKHAPTNKLLYAKDIPKFKQEVKAYYKQIREQPAVSDAEFKDFLKGESKKHEGEFNEAAALRELFKFIQRYFTEIKEKLSSNGAPAELLEQLQHVKDLFDGLKSCSWN</sequence>
<dbReference type="GO" id="GO:0005886">
    <property type="term" value="C:plasma membrane"/>
    <property type="evidence" value="ECO:0007669"/>
    <property type="project" value="TreeGrafter"/>
</dbReference>
<dbReference type="Proteomes" id="UP000250572">
    <property type="component" value="Unassembled WGS sequence"/>
</dbReference>
<dbReference type="InterPro" id="IPR002165">
    <property type="entry name" value="Plexin_repeat"/>
</dbReference>
<keyword evidence="5" id="KW-0732">Signal</keyword>
<accession>A0A315V9F3</accession>
<feature type="domain" description="Plexin cytoplasmic RasGAP" evidence="6">
    <location>
        <begin position="1343"/>
        <end position="1520"/>
    </location>
</feature>
<evidence type="ECO:0000256" key="3">
    <source>
        <dbReference type="ARBA" id="ARBA00023157"/>
    </source>
</evidence>
<comment type="caution">
    <text evidence="8">The sequence shown here is derived from an EMBL/GenBank/DDBJ whole genome shotgun (WGS) entry which is preliminary data.</text>
</comment>
<keyword evidence="3" id="KW-1015">Disulfide bond</keyword>
<reference evidence="8 9" key="1">
    <citation type="journal article" date="2018" name="G3 (Bethesda)">
        <title>A High-Quality Reference Genome for the Invasive Mosquitofish Gambusia affinis Using a Chicago Library.</title>
        <authorList>
            <person name="Hoffberg S.L."/>
            <person name="Troendle N.J."/>
            <person name="Glenn T.C."/>
            <person name="Mahmud O."/>
            <person name="Louha S."/>
            <person name="Chalopin D."/>
            <person name="Bennetzen J.L."/>
            <person name="Mauricio R."/>
        </authorList>
    </citation>
    <scope>NUCLEOTIDE SEQUENCE [LARGE SCALE GENOMIC DNA]</scope>
    <source>
        <strain evidence="8">NE01/NJP1002.9</strain>
        <tissue evidence="8">Muscle</tissue>
    </source>
</reference>
<dbReference type="GO" id="GO:0050772">
    <property type="term" value="P:positive regulation of axonogenesis"/>
    <property type="evidence" value="ECO:0007669"/>
    <property type="project" value="TreeGrafter"/>
</dbReference>
<evidence type="ECO:0000259" key="7">
    <source>
        <dbReference type="Pfam" id="PF20170"/>
    </source>
</evidence>
<dbReference type="PANTHER" id="PTHR22625">
    <property type="entry name" value="PLEXIN"/>
    <property type="match status" value="1"/>
</dbReference>
<evidence type="ECO:0000313" key="9">
    <source>
        <dbReference type="Proteomes" id="UP000250572"/>
    </source>
</evidence>
<dbReference type="EMBL" id="NHOQ01002007">
    <property type="protein sequence ID" value="PWA20031.1"/>
    <property type="molecule type" value="Genomic_DNA"/>
</dbReference>
<dbReference type="SUPFAM" id="SSF103575">
    <property type="entry name" value="Plexin repeat"/>
    <property type="match status" value="1"/>
</dbReference>
<evidence type="ECO:0000259" key="6">
    <source>
        <dbReference type="Pfam" id="PF08337"/>
    </source>
</evidence>
<evidence type="ECO:0000256" key="4">
    <source>
        <dbReference type="ARBA" id="ARBA00023180"/>
    </source>
</evidence>
<dbReference type="InterPro" id="IPR036352">
    <property type="entry name" value="Semap_dom_sf"/>
</dbReference>
<dbReference type="SUPFAM" id="SSF101912">
    <property type="entry name" value="Sema domain"/>
    <property type="match status" value="2"/>
</dbReference>
<dbReference type="GO" id="GO:0017154">
    <property type="term" value="F:semaphorin receptor activity"/>
    <property type="evidence" value="ECO:0007669"/>
    <property type="project" value="InterPro"/>
</dbReference>
<dbReference type="SUPFAM" id="SSF48350">
    <property type="entry name" value="GTPase activation domain, GAP"/>
    <property type="match status" value="1"/>
</dbReference>
<evidence type="ECO:0000256" key="2">
    <source>
        <dbReference type="ARBA" id="ARBA00023136"/>
    </source>
</evidence>
<organism evidence="8 9">
    <name type="scientific">Gambusia affinis</name>
    <name type="common">Western mosquitofish</name>
    <name type="synonym">Heterandria affinis</name>
    <dbReference type="NCBI Taxonomy" id="33528"/>
    <lineage>
        <taxon>Eukaryota</taxon>
        <taxon>Metazoa</taxon>
        <taxon>Chordata</taxon>
        <taxon>Craniata</taxon>
        <taxon>Vertebrata</taxon>
        <taxon>Euteleostomi</taxon>
        <taxon>Actinopterygii</taxon>
        <taxon>Neopterygii</taxon>
        <taxon>Teleostei</taxon>
        <taxon>Neoteleostei</taxon>
        <taxon>Acanthomorphata</taxon>
        <taxon>Ovalentaria</taxon>
        <taxon>Atherinomorphae</taxon>
        <taxon>Cyprinodontiformes</taxon>
        <taxon>Poeciliidae</taxon>
        <taxon>Poeciliinae</taxon>
        <taxon>Gambusia</taxon>
    </lineage>
</organism>
<feature type="domain" description="Plexin cytoplasmic RasGAP" evidence="6">
    <location>
        <begin position="966"/>
        <end position="1314"/>
    </location>
</feature>
<dbReference type="GO" id="GO:0007399">
    <property type="term" value="P:nervous system development"/>
    <property type="evidence" value="ECO:0007669"/>
    <property type="project" value="UniProtKB-ARBA"/>
</dbReference>
<dbReference type="InterPro" id="IPR013548">
    <property type="entry name" value="Plexin_cytoplasmic_RasGAP_dom"/>
</dbReference>
<dbReference type="GO" id="GO:0008360">
    <property type="term" value="P:regulation of cell shape"/>
    <property type="evidence" value="ECO:0007669"/>
    <property type="project" value="TreeGrafter"/>
</dbReference>
<evidence type="ECO:0000313" key="8">
    <source>
        <dbReference type="EMBL" id="PWA20031.1"/>
    </source>
</evidence>
<keyword evidence="2" id="KW-0472">Membrane</keyword>
<dbReference type="FunFam" id="3.10.20.90:FF:000429">
    <property type="entry name" value="Plexin C1"/>
    <property type="match status" value="1"/>
</dbReference>
<feature type="signal peptide" evidence="5">
    <location>
        <begin position="1"/>
        <end position="18"/>
    </location>
</feature>
<dbReference type="InterPro" id="IPR008936">
    <property type="entry name" value="Rho_GTPase_activation_prot"/>
</dbReference>
<dbReference type="Gene3D" id="2.130.10.10">
    <property type="entry name" value="YVTN repeat-like/Quinoprotein amine dehydrogenase"/>
    <property type="match status" value="2"/>
</dbReference>
<dbReference type="GO" id="GO:0030334">
    <property type="term" value="P:regulation of cell migration"/>
    <property type="evidence" value="ECO:0007669"/>
    <property type="project" value="TreeGrafter"/>
</dbReference>
<dbReference type="Gene3D" id="1.10.506.10">
    <property type="entry name" value="GTPase Activation - p120gap, domain 1"/>
    <property type="match status" value="1"/>
</dbReference>
<dbReference type="InterPro" id="IPR015943">
    <property type="entry name" value="WD40/YVTN_repeat-like_dom_sf"/>
</dbReference>